<organism evidence="3 4">
    <name type="scientific">Candidatus Eisenbergiella merdavium</name>
    <dbReference type="NCBI Taxonomy" id="2838551"/>
    <lineage>
        <taxon>Bacteria</taxon>
        <taxon>Bacillati</taxon>
        <taxon>Bacillota</taxon>
        <taxon>Clostridia</taxon>
        <taxon>Lachnospirales</taxon>
        <taxon>Lachnospiraceae</taxon>
        <taxon>Eisenbergiella</taxon>
    </lineage>
</organism>
<dbReference type="Gene3D" id="3.20.20.80">
    <property type="entry name" value="Glycosidases"/>
    <property type="match status" value="1"/>
</dbReference>
<dbReference type="Pfam" id="PF08305">
    <property type="entry name" value="NPCBM"/>
    <property type="match status" value="1"/>
</dbReference>
<comment type="caution">
    <text evidence="3">The sequence shown here is derived from an EMBL/GenBank/DDBJ whole genome shotgun (WGS) entry which is preliminary data.</text>
</comment>
<evidence type="ECO:0000313" key="4">
    <source>
        <dbReference type="Proteomes" id="UP000823891"/>
    </source>
</evidence>
<name>A0A9D2NEL1_9FIRM</name>
<dbReference type="SUPFAM" id="SSF49785">
    <property type="entry name" value="Galactose-binding domain-like"/>
    <property type="match status" value="1"/>
</dbReference>
<dbReference type="InterPro" id="IPR013191">
    <property type="entry name" value="GH98_central"/>
</dbReference>
<gene>
    <name evidence="3" type="ORF">H9761_08450</name>
</gene>
<dbReference type="InterPro" id="IPR038637">
    <property type="entry name" value="NPCBM_sf"/>
</dbReference>
<dbReference type="Gene3D" id="2.60.40.10">
    <property type="entry name" value="Immunoglobulins"/>
    <property type="match status" value="1"/>
</dbReference>
<evidence type="ECO:0000313" key="3">
    <source>
        <dbReference type="EMBL" id="HJC23718.1"/>
    </source>
</evidence>
<proteinExistence type="predicted"/>
<dbReference type="InterPro" id="IPR008979">
    <property type="entry name" value="Galactose-bd-like_sf"/>
</dbReference>
<dbReference type="InterPro" id="IPR013783">
    <property type="entry name" value="Ig-like_fold"/>
</dbReference>
<feature type="domain" description="Glycosyl hydrolase family 98 central" evidence="2">
    <location>
        <begin position="99"/>
        <end position="387"/>
    </location>
</feature>
<dbReference type="EMBL" id="DWWS01000029">
    <property type="protein sequence ID" value="HJC23718.1"/>
    <property type="molecule type" value="Genomic_DNA"/>
</dbReference>
<evidence type="ECO:0000259" key="2">
    <source>
        <dbReference type="Pfam" id="PF08306"/>
    </source>
</evidence>
<dbReference type="InterPro" id="IPR013222">
    <property type="entry name" value="Glyco_hyd_98_carb-bd"/>
</dbReference>
<protein>
    <submittedName>
        <fullName evidence="3">NPCBM/NEW2 domain-containing protein</fullName>
    </submittedName>
</protein>
<evidence type="ECO:0000259" key="1">
    <source>
        <dbReference type="Pfam" id="PF08305"/>
    </source>
</evidence>
<dbReference type="Proteomes" id="UP000823891">
    <property type="component" value="Unassembled WGS sequence"/>
</dbReference>
<sequence>MRIITPLDGQQLTDIALHFVWEPDEEADRYQIEFSETESFEKPLKIEVLRNKSCEVDYYLPQTDEELIGAGDWYVRILSDRGRKTQTIRLFVNEEHSRAPLKTEISPEHPYFTIFDYSEHRYGATYEILPDDLKPYAAISTGGAYRVRTARLADSFLDNDRKGYPWHMGSCGPKEVSKGKYVVTPLSVIEYVMQNAANLKSVGALEIYMGVRKPDDWHIPYINRLIRLCGKYGLPFLYTDGNRNDIDFPAVIKREDYMETIRSYSDYVVLSYKQNHANASYTCYGSILGAWKEGAVKRVGLQAENWYWNDAGFCDDVGNYHGYLQGNEQQIPAAFTAQMLLAGVSYGATYYSLEGEGWLIEDRDNGNYELSPQGIAFLSMFRTVIANRLIPSREEVMNQIHAVVAADGLSEDWGDAWTGGVFRKVFQNLYDIRHTKELFPKQTRYFYLPFMTDREEAFSDLVKIDASAVREPDDVNRILDPLYPKWFEGDAYVTHSDRVYIIMNSNENTDLPQTFAVDILSRDECKAPVIKAEGSLGLWQYLIIFSQEGKTRIHANAPEGKSFRVFLTTENGKMPFINIRGEGVSFKWDVTGKRVEMTLEGSNLPIDAELAEKEEENSLPLPIRNPDDKAVYLTDMPVCGLTAADKGMPAFDHCANEKYGILPIAMNSIRYRRGVSMPRQTSVSWKLGKKYHGLSATTGFDIDCWMPIIVDRLHIVWDRYVKEISFYLKIWGDGRLLYESAELKNTSYRERIDIDVTDVDILTFEVNGDIFTKPLVGAVTGSAEEFLFDVSGMKEEERPGIEVYLDCGNPILS</sequence>
<reference evidence="3" key="2">
    <citation type="submission" date="2021-04" db="EMBL/GenBank/DDBJ databases">
        <authorList>
            <person name="Gilroy R."/>
        </authorList>
    </citation>
    <scope>NUCLEOTIDE SEQUENCE</scope>
    <source>
        <strain evidence="3">USAMLcec2-132</strain>
    </source>
</reference>
<accession>A0A9D2NEL1</accession>
<feature type="domain" description="Glycosyl hydrolase family 98 putative carbohydrate-binding module" evidence="1">
    <location>
        <begin position="631"/>
        <end position="766"/>
    </location>
</feature>
<dbReference type="Gene3D" id="2.60.120.1060">
    <property type="entry name" value="NPCBM/NEW2 domain"/>
    <property type="match status" value="1"/>
</dbReference>
<dbReference type="Pfam" id="PF08306">
    <property type="entry name" value="Glyco_hydro_98M"/>
    <property type="match status" value="1"/>
</dbReference>
<dbReference type="AlphaFoldDB" id="A0A9D2NEL1"/>
<reference evidence="3" key="1">
    <citation type="journal article" date="2021" name="PeerJ">
        <title>Extensive microbial diversity within the chicken gut microbiome revealed by metagenomics and culture.</title>
        <authorList>
            <person name="Gilroy R."/>
            <person name="Ravi A."/>
            <person name="Getino M."/>
            <person name="Pursley I."/>
            <person name="Horton D.L."/>
            <person name="Alikhan N.F."/>
            <person name="Baker D."/>
            <person name="Gharbi K."/>
            <person name="Hall N."/>
            <person name="Watson M."/>
            <person name="Adriaenssens E.M."/>
            <person name="Foster-Nyarko E."/>
            <person name="Jarju S."/>
            <person name="Secka A."/>
            <person name="Antonio M."/>
            <person name="Oren A."/>
            <person name="Chaudhuri R.R."/>
            <person name="La Ragione R."/>
            <person name="Hildebrand F."/>
            <person name="Pallen M.J."/>
        </authorList>
    </citation>
    <scope>NUCLEOTIDE SEQUENCE</scope>
    <source>
        <strain evidence="3">USAMLcec2-132</strain>
    </source>
</reference>